<dbReference type="KEGG" id="cohn:KCTCHS21_32240"/>
<dbReference type="RefSeq" id="WP_130610158.1">
    <property type="nucleotide sequence ID" value="NZ_AP019400.1"/>
</dbReference>
<keyword evidence="2" id="KW-1185">Reference proteome</keyword>
<sequence>MGISKESEEKTTVIEALELGGPNNGADGHTPLQMSLPSPGFWRLDAYFGNKFFDSITVQVHDLK</sequence>
<dbReference type="OrthoDB" id="2381403at2"/>
<dbReference type="AlphaFoldDB" id="A0A3T1D6Y5"/>
<evidence type="ECO:0000313" key="2">
    <source>
        <dbReference type="Proteomes" id="UP000289856"/>
    </source>
</evidence>
<organism evidence="1 2">
    <name type="scientific">Cohnella abietis</name>
    <dbReference type="NCBI Taxonomy" id="2507935"/>
    <lineage>
        <taxon>Bacteria</taxon>
        <taxon>Bacillati</taxon>
        <taxon>Bacillota</taxon>
        <taxon>Bacilli</taxon>
        <taxon>Bacillales</taxon>
        <taxon>Paenibacillaceae</taxon>
        <taxon>Cohnella</taxon>
    </lineage>
</organism>
<dbReference type="Gene3D" id="2.60.40.3830">
    <property type="match status" value="1"/>
</dbReference>
<evidence type="ECO:0000313" key="1">
    <source>
        <dbReference type="EMBL" id="BBI33825.1"/>
    </source>
</evidence>
<protein>
    <recommendedName>
        <fullName evidence="3">YtkA-like domain-containing protein</fullName>
    </recommendedName>
</protein>
<dbReference type="EMBL" id="AP019400">
    <property type="protein sequence ID" value="BBI33825.1"/>
    <property type="molecule type" value="Genomic_DNA"/>
</dbReference>
<proteinExistence type="predicted"/>
<name>A0A3T1D6Y5_9BACL</name>
<gene>
    <name evidence="1" type="ORF">KCTCHS21_32240</name>
</gene>
<reference evidence="1 2" key="1">
    <citation type="submission" date="2019-01" db="EMBL/GenBank/DDBJ databases">
        <title>Complete genome sequence of Cohnella hallensis HS21 isolated from Korean fir (Abies koreana) rhizospheric soil.</title>
        <authorList>
            <person name="Jiang L."/>
            <person name="Kang S.W."/>
            <person name="Kim S."/>
            <person name="Jung J."/>
            <person name="Kim C.Y."/>
            <person name="Kim D.H."/>
            <person name="Kim S.W."/>
            <person name="Lee J."/>
        </authorList>
    </citation>
    <scope>NUCLEOTIDE SEQUENCE [LARGE SCALE GENOMIC DNA]</scope>
    <source>
        <strain evidence="1 2">HS21</strain>
    </source>
</reference>
<evidence type="ECO:0008006" key="3">
    <source>
        <dbReference type="Google" id="ProtNLM"/>
    </source>
</evidence>
<dbReference type="Proteomes" id="UP000289856">
    <property type="component" value="Chromosome"/>
</dbReference>
<accession>A0A3T1D6Y5</accession>